<dbReference type="SMART" id="SM00607">
    <property type="entry name" value="FTP"/>
    <property type="match status" value="1"/>
</dbReference>
<keyword evidence="10" id="KW-1185">Reference proteome</keyword>
<evidence type="ECO:0000256" key="3">
    <source>
        <dbReference type="ARBA" id="ARBA00011233"/>
    </source>
</evidence>
<dbReference type="PANTHER" id="PTHR45713">
    <property type="entry name" value="FTP DOMAIN-CONTAINING PROTEIN"/>
    <property type="match status" value="1"/>
</dbReference>
<reference evidence="9" key="1">
    <citation type="submission" date="2019-08" db="EMBL/GenBank/DDBJ databases">
        <title>The improved chromosome-level genome for the pearl oyster Pinctada fucata martensii using PacBio sequencing and Hi-C.</title>
        <authorList>
            <person name="Zheng Z."/>
        </authorList>
    </citation>
    <scope>NUCLEOTIDE SEQUENCE</scope>
    <source>
        <strain evidence="9">ZZ-2019</strain>
        <tissue evidence="9">Adductor muscle</tissue>
    </source>
</reference>
<dbReference type="AlphaFoldDB" id="A0AA88XX95"/>
<organism evidence="9 10">
    <name type="scientific">Pinctada imbricata</name>
    <name type="common">Atlantic pearl-oyster</name>
    <name type="synonym">Pinctada martensii</name>
    <dbReference type="NCBI Taxonomy" id="66713"/>
    <lineage>
        <taxon>Eukaryota</taxon>
        <taxon>Metazoa</taxon>
        <taxon>Spiralia</taxon>
        <taxon>Lophotrochozoa</taxon>
        <taxon>Mollusca</taxon>
        <taxon>Bivalvia</taxon>
        <taxon>Autobranchia</taxon>
        <taxon>Pteriomorphia</taxon>
        <taxon>Pterioida</taxon>
        <taxon>Pterioidea</taxon>
        <taxon>Pteriidae</taxon>
        <taxon>Pinctada</taxon>
    </lineage>
</organism>
<dbReference type="GO" id="GO:0046872">
    <property type="term" value="F:metal ion binding"/>
    <property type="evidence" value="ECO:0007669"/>
    <property type="project" value="UniProtKB-KW"/>
</dbReference>
<evidence type="ECO:0000256" key="1">
    <source>
        <dbReference type="ARBA" id="ARBA00002219"/>
    </source>
</evidence>
<evidence type="ECO:0000256" key="6">
    <source>
        <dbReference type="ARBA" id="ARBA00022837"/>
    </source>
</evidence>
<dbReference type="InterPro" id="IPR006585">
    <property type="entry name" value="FTP1"/>
</dbReference>
<dbReference type="InterPro" id="IPR051941">
    <property type="entry name" value="BG_Antigen-Binding_Lectin"/>
</dbReference>
<protein>
    <recommendedName>
        <fullName evidence="8">Fucolectin tachylectin-4 pentraxin-1 domain-containing protein</fullName>
    </recommendedName>
</protein>
<keyword evidence="4" id="KW-0479">Metal-binding</keyword>
<dbReference type="GO" id="GO:0042806">
    <property type="term" value="F:fucose binding"/>
    <property type="evidence" value="ECO:0007669"/>
    <property type="project" value="UniProtKB-ARBA"/>
</dbReference>
<evidence type="ECO:0000313" key="10">
    <source>
        <dbReference type="Proteomes" id="UP001186944"/>
    </source>
</evidence>
<dbReference type="GO" id="GO:0010185">
    <property type="term" value="P:regulation of cellular defense response"/>
    <property type="evidence" value="ECO:0007669"/>
    <property type="project" value="UniProtKB-ARBA"/>
</dbReference>
<dbReference type="PANTHER" id="PTHR45713:SF6">
    <property type="entry name" value="F5_8 TYPE C DOMAIN-CONTAINING PROTEIN"/>
    <property type="match status" value="1"/>
</dbReference>
<dbReference type="EMBL" id="VSWD01000013">
    <property type="protein sequence ID" value="KAK3084882.1"/>
    <property type="molecule type" value="Genomic_DNA"/>
</dbReference>
<comment type="function">
    <text evidence="1">Acts as a defensive agent. Recognizes blood group fucosylated oligosaccharides including A, B, H and Lewis B-type antigens. Does not recognize Lewis A antigen and has low affinity for monovalent haptens.</text>
</comment>
<evidence type="ECO:0000256" key="5">
    <source>
        <dbReference type="ARBA" id="ARBA00022734"/>
    </source>
</evidence>
<evidence type="ECO:0000256" key="4">
    <source>
        <dbReference type="ARBA" id="ARBA00022723"/>
    </source>
</evidence>
<evidence type="ECO:0000256" key="2">
    <source>
        <dbReference type="ARBA" id="ARBA00010147"/>
    </source>
</evidence>
<keyword evidence="7" id="KW-1015">Disulfide bond</keyword>
<dbReference type="Gene3D" id="2.60.120.260">
    <property type="entry name" value="Galactose-binding domain-like"/>
    <property type="match status" value="1"/>
</dbReference>
<keyword evidence="5" id="KW-0430">Lectin</keyword>
<evidence type="ECO:0000313" key="9">
    <source>
        <dbReference type="EMBL" id="KAK3084882.1"/>
    </source>
</evidence>
<evidence type="ECO:0000259" key="8">
    <source>
        <dbReference type="SMART" id="SM00607"/>
    </source>
</evidence>
<evidence type="ECO:0000256" key="7">
    <source>
        <dbReference type="ARBA" id="ARBA00023157"/>
    </source>
</evidence>
<dbReference type="Pfam" id="PF22633">
    <property type="entry name" value="F5_F8_type_C_2"/>
    <property type="match status" value="1"/>
</dbReference>
<name>A0AA88XX95_PINIB</name>
<dbReference type="GO" id="GO:0001868">
    <property type="term" value="P:regulation of complement activation, lectin pathway"/>
    <property type="evidence" value="ECO:0007669"/>
    <property type="project" value="UniProtKB-ARBA"/>
</dbReference>
<comment type="caution">
    <text evidence="9">The sequence shown here is derived from an EMBL/GenBank/DDBJ whole genome shotgun (WGS) entry which is preliminary data.</text>
</comment>
<dbReference type="Proteomes" id="UP001186944">
    <property type="component" value="Unassembled WGS sequence"/>
</dbReference>
<keyword evidence="6" id="KW-0106">Calcium</keyword>
<sequence>MQSSTWPSAISDRAVDGISNSNYNAGSCSSTNFDTHPYWLVDLGRKHLIRRVEMKNRGECCPERLHDVKVTVAGHDKKFDVSCGIFKGPGIASQTVVVKCPRGIRGRYVKLQIIKGTRNILTLCEVKVIGK</sequence>
<dbReference type="InterPro" id="IPR008979">
    <property type="entry name" value="Galactose-bd-like_sf"/>
</dbReference>
<comment type="similarity">
    <text evidence="2">Belongs to the fucolectin family.</text>
</comment>
<dbReference type="SUPFAM" id="SSF49785">
    <property type="entry name" value="Galactose-binding domain-like"/>
    <property type="match status" value="1"/>
</dbReference>
<comment type="subunit">
    <text evidence="3">Homotrimer.</text>
</comment>
<feature type="domain" description="Fucolectin tachylectin-4 pentraxin-1" evidence="8">
    <location>
        <begin position="1"/>
        <end position="130"/>
    </location>
</feature>
<proteinExistence type="inferred from homology"/>
<accession>A0AA88XX95</accession>
<gene>
    <name evidence="9" type="ORF">FSP39_020768</name>
</gene>